<feature type="domain" description="Thiaminase-1 insert" evidence="3">
    <location>
        <begin position="137"/>
        <end position="282"/>
    </location>
</feature>
<dbReference type="NCBIfam" id="TIGR04541">
    <property type="entry name" value="thiaminase_BcmE"/>
    <property type="match status" value="1"/>
</dbReference>
<dbReference type="EC" id="2.5.1.2" evidence="4"/>
<dbReference type="Pfam" id="PF12151">
    <property type="entry name" value="MVL"/>
    <property type="match status" value="1"/>
</dbReference>
<dbReference type="InterPro" id="IPR054393">
    <property type="entry name" value="Thiaminase-1_dom"/>
</dbReference>
<dbReference type="EMBL" id="CP065600">
    <property type="protein sequence ID" value="QPQ89499.1"/>
    <property type="molecule type" value="Genomic_DNA"/>
</dbReference>
<dbReference type="GeneID" id="45694213"/>
<protein>
    <submittedName>
        <fullName evidence="4">Thiamine pyridinylase</fullName>
        <ecNumber evidence="4">2.5.1.2</ecNumber>
    </submittedName>
</protein>
<dbReference type="InterPro" id="IPR021992">
    <property type="entry name" value="MVL"/>
</dbReference>
<dbReference type="GO" id="GO:0050332">
    <property type="term" value="F:thiamine pyridinylase activity"/>
    <property type="evidence" value="ECO:0007669"/>
    <property type="project" value="UniProtKB-EC"/>
</dbReference>
<dbReference type="Proteomes" id="UP001056386">
    <property type="component" value="Chromosome 2"/>
</dbReference>
<keyword evidence="4" id="KW-0808">Transferase</keyword>
<dbReference type="InterPro" id="IPR030901">
    <property type="entry name" value="Thiaminase_BcmE"/>
</dbReference>
<evidence type="ECO:0000313" key="4">
    <source>
        <dbReference type="EMBL" id="QPQ89499.1"/>
    </source>
</evidence>
<keyword evidence="1" id="KW-0732">Signal</keyword>
<feature type="chain" id="PRO_5042818174" evidence="1">
    <location>
        <begin position="25"/>
        <end position="474"/>
    </location>
</feature>
<dbReference type="Gene3D" id="3.30.1490.230">
    <property type="match status" value="1"/>
</dbReference>
<dbReference type="Gene3D" id="3.40.190.10">
    <property type="entry name" value="Periplasmic binding protein-like II"/>
    <property type="match status" value="2"/>
</dbReference>
<accession>A0AAQ0BPS1</accession>
<dbReference type="SUPFAM" id="SSF53850">
    <property type="entry name" value="Periplasmic binding protein-like II"/>
    <property type="match status" value="1"/>
</dbReference>
<feature type="domain" description="Mannan-binding protein" evidence="2">
    <location>
        <begin position="413"/>
        <end position="448"/>
    </location>
</feature>
<dbReference type="RefSeq" id="WP_015877772.1">
    <property type="nucleotide sequence ID" value="NZ_CP021075.1"/>
</dbReference>
<dbReference type="AlphaFoldDB" id="A0AAQ0BPS1"/>
<evidence type="ECO:0000313" key="6">
    <source>
        <dbReference type="Proteomes" id="UP000594892"/>
    </source>
</evidence>
<reference evidence="5" key="2">
    <citation type="submission" date="2022-06" db="EMBL/GenBank/DDBJ databases">
        <title>Draft genome sequence of Burkholderia glumae strain GR20004 isolated from rice panicle showing bacterial panicle blight.</title>
        <authorList>
            <person name="Choi S.Y."/>
            <person name="Lee Y.H."/>
        </authorList>
    </citation>
    <scope>NUCLEOTIDE SEQUENCE</scope>
    <source>
        <strain evidence="5">GR20004</strain>
    </source>
</reference>
<evidence type="ECO:0000259" key="3">
    <source>
        <dbReference type="Pfam" id="PF22141"/>
    </source>
</evidence>
<gene>
    <name evidence="4" type="primary">bcmE</name>
    <name evidence="4" type="ORF">I6H06_07605</name>
    <name evidence="5" type="ORF">NFI99_09100</name>
</gene>
<dbReference type="EMBL" id="CP099583">
    <property type="protein sequence ID" value="USS42366.1"/>
    <property type="molecule type" value="Genomic_DNA"/>
</dbReference>
<proteinExistence type="predicted"/>
<organism evidence="4 6">
    <name type="scientific">Burkholderia glumae</name>
    <name type="common">Pseudomonas glumae</name>
    <dbReference type="NCBI Taxonomy" id="337"/>
    <lineage>
        <taxon>Bacteria</taxon>
        <taxon>Pseudomonadati</taxon>
        <taxon>Pseudomonadota</taxon>
        <taxon>Betaproteobacteria</taxon>
        <taxon>Burkholderiales</taxon>
        <taxon>Burkholderiaceae</taxon>
        <taxon>Burkholderia</taxon>
    </lineage>
</organism>
<evidence type="ECO:0000259" key="2">
    <source>
        <dbReference type="Pfam" id="PF12151"/>
    </source>
</evidence>
<keyword evidence="7" id="KW-1185">Reference proteome</keyword>
<reference evidence="4 6" key="1">
    <citation type="submission" date="2020-12" db="EMBL/GenBank/DDBJ databases">
        <title>FDA dAtabase for Regulatory Grade micrObial Sequences (FDA-ARGOS): Supporting development and validation of Infectious Disease Dx tests.</title>
        <authorList>
            <person name="Minogue T."/>
            <person name="Wolcott M."/>
            <person name="Wasieloski L."/>
            <person name="Aguilar W."/>
            <person name="Moore D."/>
            <person name="Jaissle J."/>
            <person name="Tallon L."/>
            <person name="Sadzewicz L."/>
            <person name="Zhao X."/>
            <person name="Boylan J."/>
            <person name="Ott S."/>
            <person name="Bowen H."/>
            <person name="Vavikolanu K."/>
            <person name="Mehta A."/>
            <person name="Aluvathingal J."/>
            <person name="Nadendla S."/>
            <person name="Yan Y."/>
            <person name="Sichtig H."/>
        </authorList>
    </citation>
    <scope>NUCLEOTIDE SEQUENCE [LARGE SCALE GENOMIC DNA]</scope>
    <source>
        <strain evidence="4 6">FDAARGOS_949</strain>
    </source>
</reference>
<sequence length="474" mass="51162">MRRMVCRLMLALGCWLAILPYAFAGAPQQLTVALYPWVPRVGQFRQAIETEWKKVHPEVALQFVADSEWDGGYSGDPPARADVYIYDAIFFDYFRGRNWLEPLAASEVQNIGDYLPYAIDGLRVGDRYYSLPQLGCANLLFYHKDDAALAAATTLTQVHAALQQCTYTSEIPPDRRGLMLDMSGGTTSSALYLDAAHSQNGAYPLPLPWSAAQLDPHAVASLRTLLAMASFPNATASLPGQYDRSVWFSNGEGRAVIGYSESMSAMSEATRQDIAFKIMPLSDHAEQPLFYADVIGVNTTTQLRGTRALAVQLANLIAASATMLESIGPDASGVPQYLFATRRSVLDTLAARYPLYAKMNALLDAGQPAMFKLDAQARDWLATMSPPIQQSAQANYACGCDVDTTRPIADYRAAQAACPAVCAAQGGWNGQWTNRAPAAPAGTSACGCNRCPSAAPTASMVPAARAPRFGKFAP</sequence>
<name>A0AAQ0BPS1_BURGL</name>
<evidence type="ECO:0000313" key="5">
    <source>
        <dbReference type="EMBL" id="USS42366.1"/>
    </source>
</evidence>
<evidence type="ECO:0000313" key="7">
    <source>
        <dbReference type="Proteomes" id="UP001056386"/>
    </source>
</evidence>
<evidence type="ECO:0000256" key="1">
    <source>
        <dbReference type="SAM" id="SignalP"/>
    </source>
</evidence>
<feature type="signal peptide" evidence="1">
    <location>
        <begin position="1"/>
        <end position="24"/>
    </location>
</feature>
<dbReference type="Proteomes" id="UP000594892">
    <property type="component" value="Chromosome 1"/>
</dbReference>
<dbReference type="InterPro" id="IPR053754">
    <property type="entry name" value="OligoMan_bind_ChitinaseAct_sf"/>
</dbReference>
<dbReference type="Pfam" id="PF22141">
    <property type="entry name" value="Thiaminase-1_dom"/>
    <property type="match status" value="1"/>
</dbReference>